<keyword evidence="2" id="KW-1185">Reference proteome</keyword>
<dbReference type="Proteomes" id="UP000237000">
    <property type="component" value="Unassembled WGS sequence"/>
</dbReference>
<dbReference type="GO" id="GO:0032259">
    <property type="term" value="P:methylation"/>
    <property type="evidence" value="ECO:0007669"/>
    <property type="project" value="UniProtKB-KW"/>
</dbReference>
<dbReference type="Pfam" id="PF10294">
    <property type="entry name" value="Methyltransf_16"/>
    <property type="match status" value="1"/>
</dbReference>
<dbReference type="AlphaFoldDB" id="A0A2P5BXU4"/>
<reference evidence="2" key="1">
    <citation type="submission" date="2016-06" db="EMBL/GenBank/DDBJ databases">
        <title>Parallel loss of symbiosis genes in relatives of nitrogen-fixing non-legume Parasponia.</title>
        <authorList>
            <person name="Van Velzen R."/>
            <person name="Holmer R."/>
            <person name="Bu F."/>
            <person name="Rutten L."/>
            <person name="Van Zeijl A."/>
            <person name="Liu W."/>
            <person name="Santuari L."/>
            <person name="Cao Q."/>
            <person name="Sharma T."/>
            <person name="Shen D."/>
            <person name="Roswanjaya Y."/>
            <person name="Wardhani T."/>
            <person name="Kalhor M.S."/>
            <person name="Jansen J."/>
            <person name="Van den Hoogen J."/>
            <person name="Gungor B."/>
            <person name="Hartog M."/>
            <person name="Hontelez J."/>
            <person name="Verver J."/>
            <person name="Yang W.-C."/>
            <person name="Schijlen E."/>
            <person name="Repin R."/>
            <person name="Schilthuizen M."/>
            <person name="Schranz E."/>
            <person name="Heidstra R."/>
            <person name="Miyata K."/>
            <person name="Fedorova E."/>
            <person name="Kohlen W."/>
            <person name="Bisseling T."/>
            <person name="Smit S."/>
            <person name="Geurts R."/>
        </authorList>
    </citation>
    <scope>NUCLEOTIDE SEQUENCE [LARGE SCALE GENOMIC DNA]</scope>
    <source>
        <strain evidence="2">cv. RG33-2</strain>
    </source>
</reference>
<accession>A0A2P5BXU4</accession>
<dbReference type="OrthoDB" id="413520at2759"/>
<dbReference type="Gene3D" id="3.40.50.150">
    <property type="entry name" value="Vaccinia Virus protein VP39"/>
    <property type="match status" value="1"/>
</dbReference>
<sequence length="292" mass="31323">MPGDVVVEDVEKVVSDDGSDRMVRLGSYGGMVRALLLQSQGDDDNDDDDESEDSAAAEETMLLWGIQQPTLSKPNAFVSQSSLSLTIDACGHSLSILQSPSSLITPGVTGAVMWDSGIVLGKFLEHAVDSGLLNLQGKKIVELGSGCGLVGCIAALLGGEVILTDLPDRLRLLKKNVEVNLGHGNVRGSATVTELIWGDDPDMHLIEPVPDFVLGSDVIYSEGAVADLLDTLHQLCGCKTTIFLAGELRNDAILEYFLQAAMKDFLVGRVDQTQWHPDYNSGRVVLYVLVKK</sequence>
<evidence type="ECO:0000313" key="1">
    <source>
        <dbReference type="EMBL" id="PON53606.1"/>
    </source>
</evidence>
<proteinExistence type="predicted"/>
<dbReference type="InParanoid" id="A0A2P5BXU4"/>
<evidence type="ECO:0000313" key="2">
    <source>
        <dbReference type="Proteomes" id="UP000237000"/>
    </source>
</evidence>
<protein>
    <submittedName>
        <fullName evidence="1">Lysine methyltransferase</fullName>
    </submittedName>
</protein>
<keyword evidence="1" id="KW-0489">Methyltransferase</keyword>
<dbReference type="STRING" id="63057.A0A2P5BXU4"/>
<gene>
    <name evidence="1" type="ORF">TorRG33x02_304780</name>
</gene>
<name>A0A2P5BXU4_TREOI</name>
<organism evidence="1 2">
    <name type="scientific">Trema orientale</name>
    <name type="common">Charcoal tree</name>
    <name type="synonym">Celtis orientalis</name>
    <dbReference type="NCBI Taxonomy" id="63057"/>
    <lineage>
        <taxon>Eukaryota</taxon>
        <taxon>Viridiplantae</taxon>
        <taxon>Streptophyta</taxon>
        <taxon>Embryophyta</taxon>
        <taxon>Tracheophyta</taxon>
        <taxon>Spermatophyta</taxon>
        <taxon>Magnoliopsida</taxon>
        <taxon>eudicotyledons</taxon>
        <taxon>Gunneridae</taxon>
        <taxon>Pentapetalae</taxon>
        <taxon>rosids</taxon>
        <taxon>fabids</taxon>
        <taxon>Rosales</taxon>
        <taxon>Cannabaceae</taxon>
        <taxon>Trema</taxon>
    </lineage>
</organism>
<comment type="caution">
    <text evidence="1">The sequence shown here is derived from an EMBL/GenBank/DDBJ whole genome shotgun (WGS) entry which is preliminary data.</text>
</comment>
<dbReference type="EMBL" id="JXTC01000442">
    <property type="protein sequence ID" value="PON53606.1"/>
    <property type="molecule type" value="Genomic_DNA"/>
</dbReference>
<keyword evidence="1" id="KW-0808">Transferase</keyword>
<dbReference type="SUPFAM" id="SSF53335">
    <property type="entry name" value="S-adenosyl-L-methionine-dependent methyltransferases"/>
    <property type="match status" value="1"/>
</dbReference>
<dbReference type="PANTHER" id="PTHR14614:SF109">
    <property type="entry name" value="RIBOSOMAL LYSINE N-METHYLTRANSFERASE 5"/>
    <property type="match status" value="1"/>
</dbReference>
<dbReference type="GO" id="GO:0008168">
    <property type="term" value="F:methyltransferase activity"/>
    <property type="evidence" value="ECO:0007669"/>
    <property type="project" value="UniProtKB-KW"/>
</dbReference>
<dbReference type="InterPro" id="IPR019410">
    <property type="entry name" value="Methyltransf_16"/>
</dbReference>
<dbReference type="PANTHER" id="PTHR14614">
    <property type="entry name" value="HEPATOCELLULAR CARCINOMA-ASSOCIATED ANTIGEN"/>
    <property type="match status" value="1"/>
</dbReference>
<dbReference type="InterPro" id="IPR029063">
    <property type="entry name" value="SAM-dependent_MTases_sf"/>
</dbReference>